<evidence type="ECO:0000256" key="9">
    <source>
        <dbReference type="ARBA" id="ARBA00022741"/>
    </source>
</evidence>
<evidence type="ECO:0000256" key="7">
    <source>
        <dbReference type="ARBA" id="ARBA00022490"/>
    </source>
</evidence>
<dbReference type="Gene3D" id="1.10.8.720">
    <property type="entry name" value="Region D6 of dynein motor"/>
    <property type="match status" value="1"/>
</dbReference>
<dbReference type="Gene3D" id="1.10.8.710">
    <property type="match status" value="1"/>
</dbReference>
<dbReference type="InterPro" id="IPR042222">
    <property type="entry name" value="Dynein_2_N"/>
</dbReference>
<keyword evidence="18" id="KW-0966">Cell projection</keyword>
<dbReference type="InterPro" id="IPR024743">
    <property type="entry name" value="Dynein_HC_stalk"/>
</dbReference>
<dbReference type="InterPro" id="IPR003593">
    <property type="entry name" value="AAA+_ATPase"/>
</dbReference>
<dbReference type="Gene3D" id="3.10.490.20">
    <property type="match status" value="1"/>
</dbReference>
<keyword evidence="16" id="KW-0505">Motor protein</keyword>
<dbReference type="FunFam" id="3.20.180.20:FF:000002">
    <property type="entry name" value="Cytoplasmic dynein heavy chain 1"/>
    <property type="match status" value="1"/>
</dbReference>
<dbReference type="Gene3D" id="1.20.920.20">
    <property type="match status" value="1"/>
</dbReference>
<dbReference type="GO" id="GO:0005929">
    <property type="term" value="C:cilium"/>
    <property type="evidence" value="ECO:0007669"/>
    <property type="project" value="UniProtKB-SubCell"/>
</dbReference>
<dbReference type="FunFam" id="1.20.920.20:FF:000002">
    <property type="entry name" value="Cytoplasmic dynein 1 heavy chain"/>
    <property type="match status" value="1"/>
</dbReference>
<keyword evidence="14" id="KW-0969">Cilium</keyword>
<evidence type="ECO:0000313" key="23">
    <source>
        <dbReference type="Proteomes" id="UP001372834"/>
    </source>
</evidence>
<evidence type="ECO:0000256" key="8">
    <source>
        <dbReference type="ARBA" id="ARBA00022701"/>
    </source>
</evidence>
<comment type="caution">
    <text evidence="22">The sequence shown here is derived from an EMBL/GenBank/DDBJ whole genome shotgun (WGS) entry which is preliminary data.</text>
</comment>
<keyword evidence="9" id="KW-0547">Nucleotide-binding</keyword>
<evidence type="ECO:0000256" key="20">
    <source>
        <dbReference type="SAM" id="Coils"/>
    </source>
</evidence>
<keyword evidence="12" id="KW-0243">Dynein</keyword>
<dbReference type="Gene3D" id="1.20.58.1120">
    <property type="match status" value="1"/>
</dbReference>
<dbReference type="Proteomes" id="UP001372834">
    <property type="component" value="Unassembled WGS sequence"/>
</dbReference>
<dbReference type="Pfam" id="PF18199">
    <property type="entry name" value="Dynein_C"/>
    <property type="match status" value="1"/>
</dbReference>
<dbReference type="SMART" id="SM00382">
    <property type="entry name" value="AAA"/>
    <property type="match status" value="3"/>
</dbReference>
<dbReference type="Gene3D" id="1.10.8.1220">
    <property type="match status" value="1"/>
</dbReference>
<dbReference type="FunFam" id="1.10.8.720:FF:000003">
    <property type="entry name" value="Cytoplasmic dynein heavy chain 2"/>
    <property type="match status" value="1"/>
</dbReference>
<keyword evidence="17" id="KW-0206">Cytoskeleton</keyword>
<dbReference type="GO" id="GO:0030030">
    <property type="term" value="P:cell projection organization"/>
    <property type="evidence" value="ECO:0007669"/>
    <property type="project" value="UniProtKB-KW"/>
</dbReference>
<evidence type="ECO:0000256" key="19">
    <source>
        <dbReference type="ARBA" id="ARBA00023902"/>
    </source>
</evidence>
<feature type="coiled-coil region" evidence="20">
    <location>
        <begin position="3035"/>
        <end position="3125"/>
    </location>
</feature>
<dbReference type="SUPFAM" id="SSF57997">
    <property type="entry name" value="Tropomyosin"/>
    <property type="match status" value="1"/>
</dbReference>
<dbReference type="Gene3D" id="1.20.140.100">
    <property type="entry name" value="Dynein heavy chain, N-terminal domain 2"/>
    <property type="match status" value="1"/>
</dbReference>
<protein>
    <recommendedName>
        <fullName evidence="19">Cytoplasmic dynein 2 heavy chain 1</fullName>
    </recommendedName>
</protein>
<dbReference type="InterPro" id="IPR035706">
    <property type="entry name" value="AAA_9"/>
</dbReference>
<keyword evidence="8" id="KW-0493">Microtubule</keyword>
<dbReference type="InterPro" id="IPR042228">
    <property type="entry name" value="Dynein_linker_3"/>
</dbReference>
<dbReference type="GO" id="GO:0005874">
    <property type="term" value="C:microtubule"/>
    <property type="evidence" value="ECO:0007669"/>
    <property type="project" value="UniProtKB-KW"/>
</dbReference>
<dbReference type="GO" id="GO:0051959">
    <property type="term" value="F:dynein light intermediate chain binding"/>
    <property type="evidence" value="ECO:0007669"/>
    <property type="project" value="InterPro"/>
</dbReference>
<evidence type="ECO:0000256" key="16">
    <source>
        <dbReference type="ARBA" id="ARBA00023175"/>
    </source>
</evidence>
<gene>
    <name evidence="22" type="ORF">RUM43_005943</name>
</gene>
<dbReference type="InterPro" id="IPR042219">
    <property type="entry name" value="AAA_lid_11_sf"/>
</dbReference>
<dbReference type="SUPFAM" id="SSF52540">
    <property type="entry name" value="P-loop containing nucleoside triphosphate hydrolases"/>
    <property type="match status" value="4"/>
</dbReference>
<feature type="domain" description="AAA+ ATPase" evidence="21">
    <location>
        <begin position="1668"/>
        <end position="1770"/>
    </location>
</feature>
<dbReference type="Pfam" id="PF18198">
    <property type="entry name" value="AAA_lid_11"/>
    <property type="match status" value="1"/>
</dbReference>
<dbReference type="InterPro" id="IPR013594">
    <property type="entry name" value="Dynein_heavy_tail"/>
</dbReference>
<evidence type="ECO:0000256" key="11">
    <source>
        <dbReference type="ARBA" id="ARBA00022840"/>
    </source>
</evidence>
<keyword evidence="5" id="KW-0217">Developmental protein</keyword>
<dbReference type="Pfam" id="PF12774">
    <property type="entry name" value="AAA_6"/>
    <property type="match status" value="1"/>
</dbReference>
<dbReference type="GO" id="GO:0045505">
    <property type="term" value="F:dynein intermediate chain binding"/>
    <property type="evidence" value="ECO:0007669"/>
    <property type="project" value="InterPro"/>
</dbReference>
<dbReference type="InterPro" id="IPR026983">
    <property type="entry name" value="DHC"/>
</dbReference>
<evidence type="ECO:0000259" key="21">
    <source>
        <dbReference type="SMART" id="SM00382"/>
    </source>
</evidence>
<evidence type="ECO:0000256" key="1">
    <source>
        <dbReference type="ARBA" id="ARBA00004138"/>
    </source>
</evidence>
<evidence type="ECO:0000256" key="17">
    <source>
        <dbReference type="ARBA" id="ARBA00023212"/>
    </source>
</evidence>
<dbReference type="Pfam" id="PF12781">
    <property type="entry name" value="AAA_9"/>
    <property type="match status" value="1"/>
</dbReference>
<keyword evidence="6" id="KW-1003">Cell membrane</keyword>
<evidence type="ECO:0000256" key="6">
    <source>
        <dbReference type="ARBA" id="ARBA00022475"/>
    </source>
</evidence>
<dbReference type="Pfam" id="PF21264">
    <property type="entry name" value="DYNC2H1_AAA_dom"/>
    <property type="match status" value="1"/>
</dbReference>
<dbReference type="Pfam" id="PF08393">
    <property type="entry name" value="DHC_N2"/>
    <property type="match status" value="2"/>
</dbReference>
<feature type="coiled-coil region" evidence="20">
    <location>
        <begin position="2833"/>
        <end position="2906"/>
    </location>
</feature>
<dbReference type="InterPro" id="IPR043160">
    <property type="entry name" value="Dynein_C_barrel"/>
</dbReference>
<proteinExistence type="inferred from homology"/>
<keyword evidence="11" id="KW-0067">ATP-binding</keyword>
<dbReference type="EMBL" id="JAWJWE010000037">
    <property type="protein sequence ID" value="KAK6625644.1"/>
    <property type="molecule type" value="Genomic_DNA"/>
</dbReference>
<accession>A0AAN8S8U7</accession>
<evidence type="ECO:0000256" key="3">
    <source>
        <dbReference type="ARBA" id="ARBA00004245"/>
    </source>
</evidence>
<evidence type="ECO:0000256" key="15">
    <source>
        <dbReference type="ARBA" id="ARBA00023136"/>
    </source>
</evidence>
<feature type="domain" description="AAA+ ATPase" evidence="21">
    <location>
        <begin position="1955"/>
        <end position="2110"/>
    </location>
</feature>
<evidence type="ECO:0000256" key="12">
    <source>
        <dbReference type="ARBA" id="ARBA00023017"/>
    </source>
</evidence>
<dbReference type="Pfam" id="PF12780">
    <property type="entry name" value="AAA_8"/>
    <property type="match status" value="1"/>
</dbReference>
<dbReference type="InterPro" id="IPR054354">
    <property type="entry name" value="DYNC2H1-like_lid"/>
</dbReference>
<dbReference type="InterPro" id="IPR035699">
    <property type="entry name" value="AAA_6"/>
</dbReference>
<dbReference type="InterPro" id="IPR041228">
    <property type="entry name" value="Dynein_C"/>
</dbReference>
<sequence length="4236" mass="486061">MDCKDERKSYILDLICVFFELNKQEVFKRVDADNSLCQFLDDVSCNFLRVYVRQDFCEFSNKLSSSKENNDHVENNLIFFKLKPEALTEANVKTSVFVMTQFGSPISTFHQALNNFYIPAMLNHNIGSEPQVQNTLKVLDDQLMFALYRSGKGQSIDMVSFDDEVRYWESIAKSTDNTVDKSSAKSIWKILRTVEDDLSSLDKTLNVDVEEVLESCTSVLDDLWRNEGNAYEQGRMIKLMEIIGNSVVKHTQKRMEEVDLWKDDYDRVIGVLNAGISACSKWNEALRSLCTVYWSSSDYRRWVGEPFVHQLCATLKTRLTEIKNVRSTHRQLTRLLSSSEQKELQTDASFSFFADLQPRICSSYSDRLWKVAMQQFEKSLVSIEQRVALKLKSQFNHLNANTLQLLQEIKRYEELLKRPNIASHLTVERQNLLSVLEEYANSVTVDGEQDLPLLDLPPTVNKIYWTRLLYSKIKEIDETNNAILMDLEGSKTLTKKCESLLNQIKRYEKEQFDNWIYEVKEDIKVNELALSETSKVLRLKEGQMVEVNYPSRLVRLLREVQQLSAMGLSIPKSIKEICERAMKFMDQAKDLEQIANFHNTIGDRIIPSQKPMLLPSAQRLDSLINSQHTVTWSNTKAVDKYIANLQEVVKGLSQENNKLAFYHHKICDKMLNLLNTDLLRQQNFWKQTLRDVREIITQVEFMKFPNMKSWKLHWDYQLYKALEWQYRLSLCNLHLHFPEIKVELIYRQQKLQFHPPIEEIRMKYYSQVKRFLSIPKSFSGFSENTQRLFSSIASRNARRFEEVFIAAEELFERLNKIKKTWSAWMVLGGVNVEELTEKHLKVAEDWDMNYRTSKKIGQEAAKLQYKDEQIGCITVSVLPIRAEIESHNRKYWDALTMSLQTSILRDINELNKYIADATNILNSQPKTISEVGEANMKHAQLMETSAEMQKSFECTVKKNKTLASWTKEKIEQVNQLIFSWDNFQNNLKNHKSLISRQVERMKIALNGETENLLSQIEKFNLRWEMQKPKDADIEEADFNSLKKNVVLLEEKLEEWNGVKEKKEKLEEECRKFEMDSPQLDDFETIDQDLQMHFSIWSFYNEFHTELAELSKEDWILFRGKAYKFDEFLSNWEKRAEERSSNKIVIRILQEINRYKAMIPLFSFLRGDMFSDKHWLEFFMILGMDNKSPEMLTLGDFLAVRDRIIISGDKLQALNAEASSEITIRQGLGELDAWEVQARFTLTQHFDAKSNPIMLIKDFPDVLNKIGDHQCLLQSIINSPNSKRFTDRTSIWENKLNDLDELIGNMNVAQRKWVYLEPIFKNGSFAIEQVRFERVDQDFRYVMNEVSKDNRVMTLIRVVNLKQTLTTMIDQLNRCQNSLNQYLQVSNFLLWSNQASVILRMHQRVGLRRKILQEKRSSFTRFYFLGDEDLLELLGQSAKEQIIQTHLKKLFNGINSVTMDDGFVTGIKSLQGESVKLNSPVKVTTCIEEWLNVLNKEVKNTLKSLLVKYQVECDSMSVNPTKFPSQILCLGESLWFTENCEKYIESGKLDEFRTTVKEKMVSYSGNLENWNDGDNLLQLKLKALLSDTVHHLDIVDTLMEHKVSNTNDWYWQKQLRYYLDSDKNVVIRMVDAELAYTYEYQGNQPKLVWTPLTEKCFLTLTQSIKMGLGGNPFGPAGTGKTESVKALAGLLGRQILVFNCDKGIDVKSMGRIFVGLVKCGAWGCFDEFNRLEEATLSAVSMIIQPIQIALQENKKSVKILDEEVPMNPNCGLFVTLNPAGKKYGGRKKLPNNLKQLFRPVVMSVPDDKLIAQISLLCEGFKQAKEVGAKLVETFDLAKNLLSKQQHYDWGLRALKTVLGSCGSLFKETKRKKADSKLSEMEVAVEAVRLNTLSKLTFKDSVLFDKIVEDVFVGVKFIGSDFDEITAALKSSYEDLGLQYNEIQIKKCIELYEQMQQRMGVALVGPSGTGKTTIIKLLRTALQKLGRVVKHCVLNPKSMERTQFFGQVDVDTRQWNEGVLTATALKLNSENPGVLSWLICDGDIDPDWVEALNSVLDDNRLLTLPSGWRIQFGPSFNFLFETSDLNHASPATVSRMGVIHLSDQIVDISSVVNSWLARQTEERRLFLEPYISDHFYQCVEWVRKQGNLVVPYSTIGLVNSGLSHLENVENRSQLVMALIYGLGANLTLESRAMFAKSVFEKVGEFVPNPSKILDCYYNKERKRIDPIPSEAYHSDGSTSTELSLVLTPTGRMNAIALEPWINSNQPLLICGPEGSGKTLLINYCLSKQPALEVTTIFCGQLITPDHVVQKLRQVCSVTTSSTGRILKPKNSQKLVLLFKNLELATVDTWGTNMLVTWLQQVIAYQGFYETDLEWTSLDRIQIIGTITDGTVYPSTRFTSINRVYYLSPPSSDDLKAIYFVYVKSVIFKYFEKYTVWTNDSKISSLVASMISIYEKVRSTFTKMREKHYSFSPKNLTLWCSEIQRYKIGSSNPIKSLLEVVTYVGFRLFYDRFINDEDKAAFKEIMRKIIEDEWNIDGLVTGIEDVYYSSYGNQQQLSKIEKRDWVEVVNKGIVTSLGKESEILMIDELLRLTSSIDCHFSGSNTSLILAGRSGIGRKTALTIVSSMQAARVVTLNMSQNYNVKSFKIDLKTALQYAGVEGESTYLVVEDYQIIDNVFLGMLNGLLGSGEVPDLYKSDELESVILSLKDVAATEGILKNLHVALILDVDKKFEWISENNQSLFSKSRVLWLPEWSPTTMKRVPKMLLSGTENFHEEMDSHNEICQFFFDIHRQFENNCSTPRRFLSFVRTYIRIYKSKKKSITTRTEVLQAGVAKLNQTRIIVDQLKKEAADQKEKLAEKQLEASSALNLIGETMRNANTHKEKMEKLREQAVLESQQLTERKKAIDKELSEVKPLIEEARQAVGNIKNESLSEIRSLRAPPDAIRDILEGVLRLMGIHDTSWNNMKTFLAKRGVKEDIRTFDAHQITPESKDAVNILLSERSDSFNPKVAKRASVAAAPLAAWVIANIKYAMVLEKIRPLEKEQKSLQQNLTDIEDQVGTLSTGLGEVDEKVNDLKNRLNTYTREAAVIEIHLSKAQDTMASAQELLAKLEDEYERWTCQLEELTNAVNLLPRNTLLGSAFLSYLSDSPEDIRRDKLQEWEKKLGGIKFSLMEFLASEQDRLKWITEGLSADRMSYENAVVILESWLHPFLIDPTGMAANWLKNHFANKNLEILSQHSPKLQIAVEFAVRFGKALIIEEVDEVHPILVPLLRKDIICQGPREIIYVGDKPVDYNRDFKLFLVTRNTENRGSPDATAISFTVTEQGLSGQLLALAVEQEKPELGIRRSDLLKKEEEMKIELHDLQENLLKQLASAQGDILENKELINSLNQTKNSSEEISKALKESKKLESQLDEEYASYKDVADFGSRVFFTIRSLSEINPIYQFSVILFKKLFQKSLQSDMIEKYNSVEQQKNLVRVTYQNVSRSLFNSDRLAFALLLSMNVFSDKITPEEWMVFKGETVGDAQIDSKLRESLPDWIEEDRHFDINNLKNAAPDVFASVQMSEINNWLDFSRTQECEKEVPKPLLSRLSSFQVLLLVQAFRPDRLYSAMTQFVLHALGIKTLSPASVSLADIAGESSCSEPILLLVSPGADPSEELRTLVRTMPSTTLHEIAMGEGQTETAMELLRSCSQSGEWLCLKNLHLMTSWLGELEKELKALKFHENFRLWLTTEPHEDFSRVLAGSCLKVTYEAPPGIKKNLQRTFASWSSDTYRRRGVLFGRTIFAAAWFHAVVQERRNYIPQGWSTFYEFSDSDLRASVDLIIRIFSQGKSSLSIDWTFIRGLLLNSIYGGRMDNAFDIEILGSYLREFFNESALNRGLFGPNLSLPSSESYSEYLQMIHQLNDFDKPSLFGLPENIERSWQKMKSSETVKQLKVMEKSSKTLSFDVANWQQGLSPILTLWKKSNQSVGLIEIKLSEKKLDKVRDDPVLEFIRKDFEFGLRLVQSVHQTLAGINKVIRSVTVAGQYFSERFASNKKNEKPNAETVALAKSLLNHQTPTKWRNVWEGSENPFKYLSVIVSKAAMLQKMAEMTSSEAVLQQDLDLARFFQPDRFLKAFKQLSARKSKISLDKMQLHCKWTGAGKGSGISVRLKNLYLEGAYFDGRIFTRTTIDSPIYATVPPVTVSYIDKESMECLRSKEEVIFPVYQTSKRENLLLSLSVPCAGDRDEWYKTGAAFFLKD</sequence>
<dbReference type="GO" id="GO:0008569">
    <property type="term" value="F:minus-end-directed microtubule motor activity"/>
    <property type="evidence" value="ECO:0007669"/>
    <property type="project" value="InterPro"/>
</dbReference>
<evidence type="ECO:0000256" key="10">
    <source>
        <dbReference type="ARBA" id="ARBA00022794"/>
    </source>
</evidence>
<dbReference type="Pfam" id="PF22597">
    <property type="entry name" value="DYN_lid"/>
    <property type="match status" value="1"/>
</dbReference>
<feature type="coiled-coil region" evidence="20">
    <location>
        <begin position="1031"/>
        <end position="1075"/>
    </location>
</feature>
<dbReference type="GO" id="GO:0007018">
    <property type="term" value="P:microtubule-based movement"/>
    <property type="evidence" value="ECO:0007669"/>
    <property type="project" value="InterPro"/>
</dbReference>
<evidence type="ECO:0000256" key="14">
    <source>
        <dbReference type="ARBA" id="ARBA00023069"/>
    </source>
</evidence>
<dbReference type="GO" id="GO:0030286">
    <property type="term" value="C:dynein complex"/>
    <property type="evidence" value="ECO:0007669"/>
    <property type="project" value="UniProtKB-KW"/>
</dbReference>
<name>A0AAN8S8U7_POLSC</name>
<dbReference type="InterPro" id="IPR004273">
    <property type="entry name" value="Dynein_heavy_D6_P-loop"/>
</dbReference>
<keyword evidence="13 20" id="KW-0175">Coiled coil</keyword>
<dbReference type="Pfam" id="PF12777">
    <property type="entry name" value="MT"/>
    <property type="match status" value="1"/>
</dbReference>
<evidence type="ECO:0000256" key="13">
    <source>
        <dbReference type="ARBA" id="ARBA00023054"/>
    </source>
</evidence>
<feature type="domain" description="AAA+ ATPase" evidence="21">
    <location>
        <begin position="2261"/>
        <end position="2385"/>
    </location>
</feature>
<dbReference type="InterPro" id="IPR027417">
    <property type="entry name" value="P-loop_NTPase"/>
</dbReference>
<evidence type="ECO:0000256" key="18">
    <source>
        <dbReference type="ARBA" id="ARBA00023273"/>
    </source>
</evidence>
<organism evidence="22 23">
    <name type="scientific">Polyplax serrata</name>
    <name type="common">Common mouse louse</name>
    <dbReference type="NCBI Taxonomy" id="468196"/>
    <lineage>
        <taxon>Eukaryota</taxon>
        <taxon>Metazoa</taxon>
        <taxon>Ecdysozoa</taxon>
        <taxon>Arthropoda</taxon>
        <taxon>Hexapoda</taxon>
        <taxon>Insecta</taxon>
        <taxon>Pterygota</taxon>
        <taxon>Neoptera</taxon>
        <taxon>Paraneoptera</taxon>
        <taxon>Psocodea</taxon>
        <taxon>Troctomorpha</taxon>
        <taxon>Phthiraptera</taxon>
        <taxon>Anoplura</taxon>
        <taxon>Polyplacidae</taxon>
        <taxon>Polyplax</taxon>
    </lineage>
</organism>
<dbReference type="GO" id="GO:0005524">
    <property type="term" value="F:ATP binding"/>
    <property type="evidence" value="ECO:0007669"/>
    <property type="project" value="UniProtKB-KW"/>
</dbReference>
<dbReference type="Pfam" id="PF12775">
    <property type="entry name" value="AAA_7"/>
    <property type="match status" value="1"/>
</dbReference>
<dbReference type="InterPro" id="IPR041658">
    <property type="entry name" value="AAA_lid_11"/>
</dbReference>
<evidence type="ECO:0000256" key="4">
    <source>
        <dbReference type="ARBA" id="ARBA00008887"/>
    </source>
</evidence>
<keyword evidence="10" id="KW-0970">Cilium biogenesis/degradation</keyword>
<dbReference type="InterPro" id="IPR049400">
    <property type="entry name" value="DYNC2H1_AAA_dom"/>
</dbReference>
<evidence type="ECO:0000256" key="5">
    <source>
        <dbReference type="ARBA" id="ARBA00022473"/>
    </source>
</evidence>
<dbReference type="InterPro" id="IPR043157">
    <property type="entry name" value="Dynein_AAA1S"/>
</dbReference>
<dbReference type="Gene3D" id="3.40.50.300">
    <property type="entry name" value="P-loop containing nucleotide triphosphate hydrolases"/>
    <property type="match status" value="5"/>
</dbReference>
<keyword evidence="15" id="KW-0472">Membrane</keyword>
<keyword evidence="7" id="KW-0963">Cytoplasm</keyword>
<comment type="subcellular location">
    <subcellularLocation>
        <location evidence="2">Cell membrane</location>
        <topology evidence="2">Peripheral membrane protein</topology>
    </subcellularLocation>
    <subcellularLocation>
        <location evidence="1">Cell projection</location>
        <location evidence="1">Cilium</location>
    </subcellularLocation>
    <subcellularLocation>
        <location evidence="3">Cytoplasm</location>
        <location evidence="3">Cytoskeleton</location>
    </subcellularLocation>
</comment>
<dbReference type="PANTHER" id="PTHR45703:SF22">
    <property type="entry name" value="DYNEIN CYTOPLASMIC 2 HEAVY CHAIN 1"/>
    <property type="match status" value="1"/>
</dbReference>
<dbReference type="Pfam" id="PF08385">
    <property type="entry name" value="DHC_N1"/>
    <property type="match status" value="1"/>
</dbReference>
<dbReference type="GO" id="GO:0005886">
    <property type="term" value="C:plasma membrane"/>
    <property type="evidence" value="ECO:0007669"/>
    <property type="project" value="UniProtKB-SubCell"/>
</dbReference>
<dbReference type="InterPro" id="IPR024317">
    <property type="entry name" value="Dynein_heavy_chain_D4_dom"/>
</dbReference>
<evidence type="ECO:0000313" key="22">
    <source>
        <dbReference type="EMBL" id="KAK6625644.1"/>
    </source>
</evidence>
<dbReference type="FunFam" id="3.40.50.300:FF:000071">
    <property type="entry name" value="Cytoplasmic dynein heavy chain 1"/>
    <property type="match status" value="1"/>
</dbReference>
<reference evidence="22 23" key="1">
    <citation type="submission" date="2023-10" db="EMBL/GenBank/DDBJ databases">
        <title>Genomes of two closely related lineages of the louse Polyplax serrata with different host specificities.</title>
        <authorList>
            <person name="Martinu J."/>
            <person name="Tarabai H."/>
            <person name="Stefka J."/>
            <person name="Hypsa V."/>
        </authorList>
    </citation>
    <scope>NUCLEOTIDE SEQUENCE [LARGE SCALE GENOMIC DNA]</scope>
    <source>
        <strain evidence="22">HR10_N</strain>
    </source>
</reference>
<evidence type="ECO:0000256" key="2">
    <source>
        <dbReference type="ARBA" id="ARBA00004202"/>
    </source>
</evidence>
<comment type="similarity">
    <text evidence="4">Belongs to the dynein heavy chain family.</text>
</comment>
<dbReference type="Gene3D" id="3.20.180.20">
    <property type="entry name" value="Dynein heavy chain, N-terminal domain 2"/>
    <property type="match status" value="1"/>
</dbReference>
<dbReference type="Pfam" id="PF03028">
    <property type="entry name" value="Dynein_heavy"/>
    <property type="match status" value="1"/>
</dbReference>
<dbReference type="Gene3D" id="1.20.920.30">
    <property type="match status" value="1"/>
</dbReference>
<dbReference type="Gene3D" id="6.10.140.1060">
    <property type="match status" value="1"/>
</dbReference>
<dbReference type="InterPro" id="IPR013602">
    <property type="entry name" value="Dynein_heavy_linker"/>
</dbReference>
<dbReference type="PANTHER" id="PTHR45703">
    <property type="entry name" value="DYNEIN HEAVY CHAIN"/>
    <property type="match status" value="1"/>
</dbReference>